<comment type="caution">
    <text evidence="13">The sequence shown here is derived from an EMBL/GenBank/DDBJ whole genome shotgun (WGS) entry which is preliminary data.</text>
</comment>
<keyword evidence="14" id="KW-1185">Reference proteome</keyword>
<feature type="domain" description="Core-binding (CB)" evidence="12">
    <location>
        <begin position="25"/>
        <end position="108"/>
    </location>
</feature>
<evidence type="ECO:0000256" key="3">
    <source>
        <dbReference type="ARBA" id="ARBA00022490"/>
    </source>
</evidence>
<dbReference type="Proteomes" id="UP000020218">
    <property type="component" value="Unassembled WGS sequence"/>
</dbReference>
<evidence type="ECO:0000256" key="6">
    <source>
        <dbReference type="ARBA" id="ARBA00023172"/>
    </source>
</evidence>
<dbReference type="Gene3D" id="1.10.150.130">
    <property type="match status" value="1"/>
</dbReference>
<dbReference type="InterPro" id="IPR044068">
    <property type="entry name" value="CB"/>
</dbReference>
<dbReference type="PANTHER" id="PTHR30349">
    <property type="entry name" value="PHAGE INTEGRASE-RELATED"/>
    <property type="match status" value="1"/>
</dbReference>
<dbReference type="InterPro" id="IPR002104">
    <property type="entry name" value="Integrase_catalytic"/>
</dbReference>
<sequence>MNTPIDPGKPPPPAEYAPERPEVDTAQPSLLDQVRAQIRLRHYSIRTEAQYVQWVRRFVLFHHKRHPREMGASEVEAFLSHLAVEGHVASATQNQALSALLFLYRNVLGVELPWLDDVVRAKRPQHLPVVLTRSEVQRVLERMDGVHSLLARLLYGTGMRLMEVIRLRVKDVDFAQGEILIRDGKGAKDRVTMLPEAVAGDLREHLRRRQLLFDDDLRLGKATVYLPDALERKYPNANTTWPWQYVFAAGSHSIDPRSGVERRHHLDEKQLQRAMKKAVAAAGIDKPATPHTLRHSFATHLLDSGYDIRTVQELLGHADVATTMIYTHVLKRGGRGVRSPLDALL</sequence>
<dbReference type="GO" id="GO:0006310">
    <property type="term" value="P:DNA recombination"/>
    <property type="evidence" value="ECO:0007669"/>
    <property type="project" value="UniProtKB-KW"/>
</dbReference>
<comment type="function">
    <text evidence="7">Site-specific tyrosine recombinase, which acts by catalyzing the cutting and rejoining of the recombining DNA molecules. The XerC-XerD complex is essential to convert dimers of the bacterial chromosome into monomers to permit their segregation at cell division. It also contributes to the segregational stability of plasmids.</text>
</comment>
<dbReference type="PANTHER" id="PTHR30349:SF64">
    <property type="entry name" value="PROPHAGE INTEGRASE INTD-RELATED"/>
    <property type="match status" value="1"/>
</dbReference>
<dbReference type="InterPro" id="IPR010998">
    <property type="entry name" value="Integrase_recombinase_N"/>
</dbReference>
<keyword evidence="5 9" id="KW-0238">DNA-binding</keyword>
<protein>
    <submittedName>
        <fullName evidence="13">Tyrosine recombinase XerD</fullName>
    </submittedName>
</protein>
<evidence type="ECO:0000256" key="9">
    <source>
        <dbReference type="PROSITE-ProRule" id="PRU01248"/>
    </source>
</evidence>
<dbReference type="GO" id="GO:0015074">
    <property type="term" value="P:DNA integration"/>
    <property type="evidence" value="ECO:0007669"/>
    <property type="project" value="UniProtKB-KW"/>
</dbReference>
<dbReference type="EMBL" id="JFAX01000026">
    <property type="protein sequence ID" value="EXI65243.1"/>
    <property type="molecule type" value="Genomic_DNA"/>
</dbReference>
<organism evidence="13 14">
    <name type="scientific">Candidatus Accumulibacter adjunctus</name>
    <dbReference type="NCBI Taxonomy" id="1454001"/>
    <lineage>
        <taxon>Bacteria</taxon>
        <taxon>Pseudomonadati</taxon>
        <taxon>Pseudomonadota</taxon>
        <taxon>Betaproteobacteria</taxon>
        <taxon>Candidatus Accumulibacter</taxon>
    </lineage>
</organism>
<comment type="similarity">
    <text evidence="2">Belongs to the 'phage' integrase family.</text>
</comment>
<evidence type="ECO:0000256" key="1">
    <source>
        <dbReference type="ARBA" id="ARBA00004496"/>
    </source>
</evidence>
<feature type="domain" description="Tyr recombinase" evidence="11">
    <location>
        <begin position="126"/>
        <end position="339"/>
    </location>
</feature>
<evidence type="ECO:0000256" key="8">
    <source>
        <dbReference type="ARBA" id="ARBA00038613"/>
    </source>
</evidence>
<dbReference type="GO" id="GO:0003677">
    <property type="term" value="F:DNA binding"/>
    <property type="evidence" value="ECO:0007669"/>
    <property type="project" value="UniProtKB-UniRule"/>
</dbReference>
<dbReference type="NCBIfam" id="TIGR02249">
    <property type="entry name" value="integrase_gron"/>
    <property type="match status" value="1"/>
</dbReference>
<dbReference type="InterPro" id="IPR004107">
    <property type="entry name" value="Integrase_SAM-like_N"/>
</dbReference>
<evidence type="ECO:0000256" key="10">
    <source>
        <dbReference type="SAM" id="MobiDB-lite"/>
    </source>
</evidence>
<evidence type="ECO:0000256" key="2">
    <source>
        <dbReference type="ARBA" id="ARBA00008857"/>
    </source>
</evidence>
<accession>A0A011M6J9</accession>
<name>A0A011M6J9_9PROT</name>
<dbReference type="PATRIC" id="fig|1454001.3.peg.3447"/>
<dbReference type="PROSITE" id="PS51900">
    <property type="entry name" value="CB"/>
    <property type="match status" value="1"/>
</dbReference>
<keyword evidence="3" id="KW-0963">Cytoplasm</keyword>
<evidence type="ECO:0000313" key="14">
    <source>
        <dbReference type="Proteomes" id="UP000020218"/>
    </source>
</evidence>
<dbReference type="SUPFAM" id="SSF56349">
    <property type="entry name" value="DNA breaking-rejoining enzymes"/>
    <property type="match status" value="1"/>
</dbReference>
<dbReference type="Gene3D" id="1.10.443.10">
    <property type="entry name" value="Intergrase catalytic core"/>
    <property type="match status" value="1"/>
</dbReference>
<dbReference type="InterPro" id="IPR011946">
    <property type="entry name" value="Integrase_integron-type"/>
</dbReference>
<reference evidence="13" key="1">
    <citation type="submission" date="2014-02" db="EMBL/GenBank/DDBJ databases">
        <title>Expanding our view of genomic diversity in Candidatus Accumulibacter clades.</title>
        <authorList>
            <person name="Skennerton C.T."/>
            <person name="Barr J.J."/>
            <person name="Slater F.R."/>
            <person name="Bond P.L."/>
            <person name="Tyson G.W."/>
        </authorList>
    </citation>
    <scope>NUCLEOTIDE SEQUENCE [LARGE SCALE GENOMIC DNA]</scope>
</reference>
<feature type="region of interest" description="Disordered" evidence="10">
    <location>
        <begin position="1"/>
        <end position="24"/>
    </location>
</feature>
<evidence type="ECO:0000256" key="7">
    <source>
        <dbReference type="ARBA" id="ARBA00037721"/>
    </source>
</evidence>
<dbReference type="InterPro" id="IPR050090">
    <property type="entry name" value="Tyrosine_recombinase_XerCD"/>
</dbReference>
<keyword evidence="4" id="KW-0229">DNA integration</keyword>
<dbReference type="FunFam" id="1.10.443.10:FF:000007">
    <property type="entry name" value="Tyrosine recombinase XerC"/>
    <property type="match status" value="1"/>
</dbReference>
<dbReference type="GO" id="GO:0005737">
    <property type="term" value="C:cytoplasm"/>
    <property type="evidence" value="ECO:0007669"/>
    <property type="project" value="UniProtKB-SubCell"/>
</dbReference>
<comment type="subcellular location">
    <subcellularLocation>
        <location evidence="1">Cytoplasm</location>
    </subcellularLocation>
</comment>
<gene>
    <name evidence="13" type="primary">xerD_1</name>
    <name evidence="13" type="ORF">AW08_03406</name>
</gene>
<proteinExistence type="inferred from homology"/>
<dbReference type="PROSITE" id="PS51898">
    <property type="entry name" value="TYR_RECOMBINASE"/>
    <property type="match status" value="1"/>
</dbReference>
<evidence type="ECO:0000259" key="12">
    <source>
        <dbReference type="PROSITE" id="PS51900"/>
    </source>
</evidence>
<evidence type="ECO:0000259" key="11">
    <source>
        <dbReference type="PROSITE" id="PS51898"/>
    </source>
</evidence>
<dbReference type="CDD" id="cd01193">
    <property type="entry name" value="INT_IntI_C"/>
    <property type="match status" value="1"/>
</dbReference>
<dbReference type="Pfam" id="PF13495">
    <property type="entry name" value="Phage_int_SAM_4"/>
    <property type="match status" value="1"/>
</dbReference>
<evidence type="ECO:0000256" key="5">
    <source>
        <dbReference type="ARBA" id="ARBA00023125"/>
    </source>
</evidence>
<dbReference type="AlphaFoldDB" id="A0A011M6J9"/>
<evidence type="ECO:0000256" key="4">
    <source>
        <dbReference type="ARBA" id="ARBA00022908"/>
    </source>
</evidence>
<evidence type="ECO:0000313" key="13">
    <source>
        <dbReference type="EMBL" id="EXI65243.1"/>
    </source>
</evidence>
<dbReference type="InterPro" id="IPR013762">
    <property type="entry name" value="Integrase-like_cat_sf"/>
</dbReference>
<dbReference type="STRING" id="1454001.AW08_03406"/>
<dbReference type="InterPro" id="IPR011010">
    <property type="entry name" value="DNA_brk_join_enz"/>
</dbReference>
<keyword evidence="6" id="KW-0233">DNA recombination</keyword>
<comment type="subunit">
    <text evidence="8">Forms a cyclic heterotetrameric complex composed of two molecules of XerC and two molecules of XerD.</text>
</comment>
<dbReference type="Pfam" id="PF00589">
    <property type="entry name" value="Phage_integrase"/>
    <property type="match status" value="1"/>
</dbReference>